<dbReference type="GO" id="GO:0016301">
    <property type="term" value="F:kinase activity"/>
    <property type="evidence" value="ECO:0007669"/>
    <property type="project" value="UniProtKB-KW"/>
</dbReference>
<dbReference type="RefSeq" id="WP_218876365.1">
    <property type="nucleotide sequence ID" value="NZ_CP059163.1"/>
</dbReference>
<accession>A0A7Y9F3M4</accession>
<dbReference type="InterPro" id="IPR002575">
    <property type="entry name" value="Aminoglycoside_PTrfase"/>
</dbReference>
<protein>
    <submittedName>
        <fullName evidence="2">Aminoglycoside phosphotransferase (APT) family kinase protein</fullName>
    </submittedName>
</protein>
<feature type="domain" description="Aminoglycoside phosphotransferase" evidence="1">
    <location>
        <begin position="145"/>
        <end position="223"/>
    </location>
</feature>
<keyword evidence="2" id="KW-0418">Kinase</keyword>
<keyword evidence="3" id="KW-1185">Reference proteome</keyword>
<evidence type="ECO:0000313" key="3">
    <source>
        <dbReference type="Proteomes" id="UP000516957"/>
    </source>
</evidence>
<dbReference type="AlphaFoldDB" id="A0A7Y9F3M4"/>
<dbReference type="SUPFAM" id="SSF56112">
    <property type="entry name" value="Protein kinase-like (PK-like)"/>
    <property type="match status" value="1"/>
</dbReference>
<reference evidence="2 3" key="1">
    <citation type="submission" date="2020-07" db="EMBL/GenBank/DDBJ databases">
        <title>Sequencing the genomes of 1000 actinobacteria strains.</title>
        <authorList>
            <person name="Klenk H.-P."/>
        </authorList>
    </citation>
    <scope>NUCLEOTIDE SEQUENCE [LARGE SCALE GENOMIC DNA]</scope>
    <source>
        <strain evidence="2 3">DSM 18965</strain>
    </source>
</reference>
<organism evidence="2 3">
    <name type="scientific">Nocardioides marinisabuli</name>
    <dbReference type="NCBI Taxonomy" id="419476"/>
    <lineage>
        <taxon>Bacteria</taxon>
        <taxon>Bacillati</taxon>
        <taxon>Actinomycetota</taxon>
        <taxon>Actinomycetes</taxon>
        <taxon>Propionibacteriales</taxon>
        <taxon>Nocardioidaceae</taxon>
        <taxon>Nocardioides</taxon>
    </lineage>
</organism>
<name>A0A7Y9F3M4_9ACTN</name>
<dbReference type="Gene3D" id="3.90.1200.10">
    <property type="match status" value="1"/>
</dbReference>
<sequence length="276" mass="30065">MEPERTDQVVALEAEMLLGRALTPVRRLGGGQHAVTVLTVDEAGTPYVVRMFPPGDAAPAREVEVSARLEALGDLVPVLVEHDLDRVQPVLVSLYRPGGPPAPSLPLELLAVELARALARIHTQKAETLRKAPGAPPAGNSDLADRARSEWVSLDTSELVLTHYDFWSGNTLWVGDTLTGVVDWSGARQAPRGVDLAWCRQDLVLLGSVEAADVFLAEYERQTQHTCRDVGAWDLQAAALAATSVEGWAENYSGVGRPHITPQVLRQRFDQWVHLL</sequence>
<dbReference type="Proteomes" id="UP000516957">
    <property type="component" value="Unassembled WGS sequence"/>
</dbReference>
<keyword evidence="2" id="KW-0808">Transferase</keyword>
<evidence type="ECO:0000313" key="2">
    <source>
        <dbReference type="EMBL" id="NYD59008.1"/>
    </source>
</evidence>
<dbReference type="Pfam" id="PF01636">
    <property type="entry name" value="APH"/>
    <property type="match status" value="2"/>
</dbReference>
<proteinExistence type="predicted"/>
<evidence type="ECO:0000259" key="1">
    <source>
        <dbReference type="Pfam" id="PF01636"/>
    </source>
</evidence>
<dbReference type="EMBL" id="JACCBE010000001">
    <property type="protein sequence ID" value="NYD59008.1"/>
    <property type="molecule type" value="Genomic_DNA"/>
</dbReference>
<dbReference type="InterPro" id="IPR011009">
    <property type="entry name" value="Kinase-like_dom_sf"/>
</dbReference>
<comment type="caution">
    <text evidence="2">The sequence shown here is derived from an EMBL/GenBank/DDBJ whole genome shotgun (WGS) entry which is preliminary data.</text>
</comment>
<feature type="domain" description="Aminoglycoside phosphotransferase" evidence="1">
    <location>
        <begin position="25"/>
        <end position="128"/>
    </location>
</feature>
<gene>
    <name evidence="2" type="ORF">BKA08_003246</name>
</gene>